<feature type="domain" description="FtsK" evidence="5">
    <location>
        <begin position="215"/>
        <end position="396"/>
    </location>
</feature>
<keyword evidence="4" id="KW-1133">Transmembrane helix</keyword>
<evidence type="ECO:0000256" key="4">
    <source>
        <dbReference type="SAM" id="Phobius"/>
    </source>
</evidence>
<sequence>MKLWKYKGRRIRAGDKNLVYHFCAGTLLILFVGILFLLNLGEILNTDWKQISLLNHEFRFSLYHIITILIATGSCVLVAFWYYSRHYDDLKKRIHCQKLARMILENGWYESETIQNSSFFTDLSSGRTKEKIVWFPKLYYRMEKGLLHIRAEITLGKYQDQLLCLEDKLESGLYCELTDKTLHDGYVEYTLLYDMIANRISIEEVKAENGGLRLMKNLVWEYDSLPHALICGGTGGGKTYFILTIIEALLHTNAQLFILDPKNSDLADLGEVMDNVYYKKEDMISCIDGFYSGMVKRSEEMKRHPNYKTGQNYAYLGLEPCFLVFDEYVAFMECLTTKENMSVLSQLKKIIMLGRQAGYFLIVACQRPDAKYFSDGIRDQFNFRLALGRVSELGYGMMFGADVKKKFFQKRIKGRGYCDVGTSVITEFYTPLVPKEHDFLQSIGKLYKDRSISEEKE</sequence>
<keyword evidence="4" id="KW-0472">Membrane</keyword>
<proteinExistence type="predicted"/>
<keyword evidence="2 3" id="KW-0067">ATP-binding</keyword>
<dbReference type="InterPro" id="IPR027417">
    <property type="entry name" value="P-loop_NTPase"/>
</dbReference>
<dbReference type="Pfam" id="PF01580">
    <property type="entry name" value="FtsK_SpoIIIE"/>
    <property type="match status" value="1"/>
</dbReference>
<protein>
    <submittedName>
        <fullName evidence="6">ATP-binding protein</fullName>
    </submittedName>
</protein>
<comment type="caution">
    <text evidence="6">The sequence shown here is derived from an EMBL/GenBank/DDBJ whole genome shotgun (WGS) entry which is preliminary data.</text>
</comment>
<dbReference type="PROSITE" id="PS50901">
    <property type="entry name" value="FTSK"/>
    <property type="match status" value="1"/>
</dbReference>
<keyword evidence="4" id="KW-0812">Transmembrane</keyword>
<dbReference type="InterPro" id="IPR050206">
    <property type="entry name" value="FtsK/SpoIIIE/SftA"/>
</dbReference>
<dbReference type="Gene3D" id="3.40.50.300">
    <property type="entry name" value="P-loop containing nucleotide triphosphate hydrolases"/>
    <property type="match status" value="1"/>
</dbReference>
<dbReference type="GO" id="GO:0003677">
    <property type="term" value="F:DNA binding"/>
    <property type="evidence" value="ECO:0007669"/>
    <property type="project" value="InterPro"/>
</dbReference>
<dbReference type="PANTHER" id="PTHR22683">
    <property type="entry name" value="SPORULATION PROTEIN RELATED"/>
    <property type="match status" value="1"/>
</dbReference>
<feature type="binding site" evidence="3">
    <location>
        <begin position="232"/>
        <end position="239"/>
    </location>
    <ligand>
        <name>ATP</name>
        <dbReference type="ChEBI" id="CHEBI:30616"/>
    </ligand>
</feature>
<dbReference type="EMBL" id="JABAFV010000022">
    <property type="protein sequence ID" value="NME50575.1"/>
    <property type="molecule type" value="Genomic_DNA"/>
</dbReference>
<accession>A0A7X9NNU7</accession>
<dbReference type="SUPFAM" id="SSF52540">
    <property type="entry name" value="P-loop containing nucleoside triphosphate hydrolases"/>
    <property type="match status" value="1"/>
</dbReference>
<evidence type="ECO:0000259" key="5">
    <source>
        <dbReference type="PROSITE" id="PS50901"/>
    </source>
</evidence>
<dbReference type="InterPro" id="IPR002543">
    <property type="entry name" value="FtsK_dom"/>
</dbReference>
<evidence type="ECO:0000313" key="7">
    <source>
        <dbReference type="Proteomes" id="UP000588071"/>
    </source>
</evidence>
<evidence type="ECO:0000256" key="2">
    <source>
        <dbReference type="ARBA" id="ARBA00022840"/>
    </source>
</evidence>
<dbReference type="AlphaFoldDB" id="A0A7X9NNU7"/>
<dbReference type="Proteomes" id="UP000588071">
    <property type="component" value="Unassembled WGS sequence"/>
</dbReference>
<evidence type="ECO:0000313" key="6">
    <source>
        <dbReference type="EMBL" id="NME50575.1"/>
    </source>
</evidence>
<organism evidence="6 7">
    <name type="scientific">Enterococcus cecorum</name>
    <dbReference type="NCBI Taxonomy" id="44008"/>
    <lineage>
        <taxon>Bacteria</taxon>
        <taxon>Bacillati</taxon>
        <taxon>Bacillota</taxon>
        <taxon>Bacilli</taxon>
        <taxon>Lactobacillales</taxon>
        <taxon>Enterococcaceae</taxon>
        <taxon>Enterococcus</taxon>
    </lineage>
</organism>
<feature type="transmembrane region" description="Helical" evidence="4">
    <location>
        <begin position="60"/>
        <end position="83"/>
    </location>
</feature>
<dbReference type="RefSeq" id="WP_168931718.1">
    <property type="nucleotide sequence ID" value="NZ_JABAFV010000022.1"/>
</dbReference>
<reference evidence="6 7" key="1">
    <citation type="submission" date="2020-04" db="EMBL/GenBank/DDBJ databases">
        <authorList>
            <person name="Hitch T.C.A."/>
            <person name="Wylensek D."/>
            <person name="Clavel T."/>
        </authorList>
    </citation>
    <scope>NUCLEOTIDE SEQUENCE [LARGE SCALE GENOMIC DNA]</scope>
    <source>
        <strain evidence="6 7">WCA-380-WT-3C</strain>
    </source>
</reference>
<evidence type="ECO:0000256" key="1">
    <source>
        <dbReference type="ARBA" id="ARBA00022741"/>
    </source>
</evidence>
<feature type="transmembrane region" description="Helical" evidence="4">
    <location>
        <begin position="20"/>
        <end position="40"/>
    </location>
</feature>
<gene>
    <name evidence="6" type="ORF">HF857_10205</name>
</gene>
<name>A0A7X9NNU7_9ENTE</name>
<evidence type="ECO:0000256" key="3">
    <source>
        <dbReference type="PROSITE-ProRule" id="PRU00289"/>
    </source>
</evidence>
<keyword evidence="1 3" id="KW-0547">Nucleotide-binding</keyword>
<dbReference type="PANTHER" id="PTHR22683:SF47">
    <property type="entry name" value="FTSK DOMAIN-CONTAINING PROTEIN YDCQ"/>
    <property type="match status" value="1"/>
</dbReference>
<dbReference type="GO" id="GO:0005524">
    <property type="term" value="F:ATP binding"/>
    <property type="evidence" value="ECO:0007669"/>
    <property type="project" value="UniProtKB-UniRule"/>
</dbReference>